<reference evidence="1" key="1">
    <citation type="submission" date="2021-01" db="EMBL/GenBank/DDBJ databases">
        <title>Characterization of Corynebacterium spp. from penguins.</title>
        <authorList>
            <person name="Svec P."/>
        </authorList>
    </citation>
    <scope>NUCLEOTIDE SEQUENCE</scope>
    <source>
        <strain evidence="1">CCM 8835</strain>
    </source>
</reference>
<sequence length="54" mass="6151">MTYATRLDRLGHTALDTLKVINELVKRDVAVVLLHPEIDILTKKSRLILGHCRT</sequence>
<organism evidence="1 2">
    <name type="scientific">Corynebacterium antarcticum</name>
    <dbReference type="NCBI Taxonomy" id="2800405"/>
    <lineage>
        <taxon>Bacteria</taxon>
        <taxon>Bacillati</taxon>
        <taxon>Actinomycetota</taxon>
        <taxon>Actinomycetes</taxon>
        <taxon>Mycobacteriales</taxon>
        <taxon>Corynebacteriaceae</taxon>
        <taxon>Corynebacterium</taxon>
    </lineage>
</organism>
<dbReference type="InterPro" id="IPR036162">
    <property type="entry name" value="Resolvase-like_N_sf"/>
</dbReference>
<dbReference type="SUPFAM" id="SSF53041">
    <property type="entry name" value="Resolvase-like"/>
    <property type="match status" value="1"/>
</dbReference>
<evidence type="ECO:0008006" key="3">
    <source>
        <dbReference type="Google" id="ProtNLM"/>
    </source>
</evidence>
<gene>
    <name evidence="1" type="ORF">JIM95_01070</name>
</gene>
<dbReference type="RefSeq" id="WP_200256076.1">
    <property type="nucleotide sequence ID" value="NZ_JAENIP020000002.1"/>
</dbReference>
<dbReference type="EMBL" id="JAENIP010000003">
    <property type="protein sequence ID" value="MBK1843168.1"/>
    <property type="molecule type" value="Genomic_DNA"/>
</dbReference>
<protein>
    <recommendedName>
        <fullName evidence="3">Resolvase/invertase-type recombinase catalytic domain-containing protein</fullName>
    </recommendedName>
</protein>
<proteinExistence type="predicted"/>
<evidence type="ECO:0000313" key="1">
    <source>
        <dbReference type="EMBL" id="MBK1843168.1"/>
    </source>
</evidence>
<dbReference type="Proteomes" id="UP000650005">
    <property type="component" value="Unassembled WGS sequence"/>
</dbReference>
<evidence type="ECO:0000313" key="2">
    <source>
        <dbReference type="Proteomes" id="UP000650005"/>
    </source>
</evidence>
<comment type="caution">
    <text evidence="1">The sequence shown here is derived from an EMBL/GenBank/DDBJ whole genome shotgun (WGS) entry which is preliminary data.</text>
</comment>
<name>A0ABS1FIK8_9CORY</name>
<accession>A0ABS1FIK8</accession>
<keyword evidence="2" id="KW-1185">Reference proteome</keyword>